<dbReference type="Gene3D" id="1.10.1040.10">
    <property type="entry name" value="N-(1-d-carboxylethyl)-l-norvaline Dehydrogenase, domain 2"/>
    <property type="match status" value="1"/>
</dbReference>
<gene>
    <name evidence="6" type="ORF">JOC48_000684</name>
</gene>
<evidence type="ECO:0000313" key="6">
    <source>
        <dbReference type="EMBL" id="MBM7570206.1"/>
    </source>
</evidence>
<dbReference type="PROSITE" id="PS00895">
    <property type="entry name" value="3_HYDROXYISOBUT_DH"/>
    <property type="match status" value="1"/>
</dbReference>
<organism evidence="6 7">
    <name type="scientific">Aquibacillus albus</name>
    <dbReference type="NCBI Taxonomy" id="1168171"/>
    <lineage>
        <taxon>Bacteria</taxon>
        <taxon>Bacillati</taxon>
        <taxon>Bacillota</taxon>
        <taxon>Bacilli</taxon>
        <taxon>Bacillales</taxon>
        <taxon>Bacillaceae</taxon>
        <taxon>Aquibacillus</taxon>
    </lineage>
</organism>
<keyword evidence="7" id="KW-1185">Reference proteome</keyword>
<dbReference type="InterPro" id="IPR002204">
    <property type="entry name" value="3-OH-isobutyrate_DH-rel_CS"/>
</dbReference>
<evidence type="ECO:0000256" key="1">
    <source>
        <dbReference type="ARBA" id="ARBA00009080"/>
    </source>
</evidence>
<keyword evidence="2 6" id="KW-0560">Oxidoreductase</keyword>
<dbReference type="InterPro" id="IPR008927">
    <property type="entry name" value="6-PGluconate_DH-like_C_sf"/>
</dbReference>
<dbReference type="Pfam" id="PF14833">
    <property type="entry name" value="NAD_binding_11"/>
    <property type="match status" value="1"/>
</dbReference>
<dbReference type="InterPro" id="IPR015815">
    <property type="entry name" value="HIBADH-related"/>
</dbReference>
<dbReference type="EC" id="1.1.1.31" evidence="6"/>
<comment type="similarity">
    <text evidence="1">Belongs to the HIBADH-related family.</text>
</comment>
<evidence type="ECO:0000313" key="7">
    <source>
        <dbReference type="Proteomes" id="UP001296943"/>
    </source>
</evidence>
<dbReference type="RefSeq" id="WP_204497626.1">
    <property type="nucleotide sequence ID" value="NZ_JAFBDR010000002.1"/>
</dbReference>
<dbReference type="EMBL" id="JAFBDR010000002">
    <property type="protein sequence ID" value="MBM7570206.1"/>
    <property type="molecule type" value="Genomic_DNA"/>
</dbReference>
<keyword evidence="3" id="KW-0520">NAD</keyword>
<evidence type="ECO:0000256" key="2">
    <source>
        <dbReference type="ARBA" id="ARBA00023002"/>
    </source>
</evidence>
<dbReference type="InterPro" id="IPR029154">
    <property type="entry name" value="HIBADH-like_NADP-bd"/>
</dbReference>
<dbReference type="InterPro" id="IPR013328">
    <property type="entry name" value="6PGD_dom2"/>
</dbReference>
<protein>
    <submittedName>
        <fullName evidence="6">3-hydroxyisobutyrate dehydrogenase</fullName>
        <ecNumber evidence="6">1.1.1.31</ecNumber>
    </submittedName>
</protein>
<dbReference type="Proteomes" id="UP001296943">
    <property type="component" value="Unassembled WGS sequence"/>
</dbReference>
<evidence type="ECO:0000259" key="4">
    <source>
        <dbReference type="Pfam" id="PF03446"/>
    </source>
</evidence>
<dbReference type="PANTHER" id="PTHR43060:SF15">
    <property type="entry name" value="3-HYDROXYISOBUTYRATE DEHYDROGENASE-LIKE 1, MITOCHONDRIAL-RELATED"/>
    <property type="match status" value="1"/>
</dbReference>
<comment type="caution">
    <text evidence="6">The sequence shown here is derived from an EMBL/GenBank/DDBJ whole genome shotgun (WGS) entry which is preliminary data.</text>
</comment>
<evidence type="ECO:0000256" key="3">
    <source>
        <dbReference type="ARBA" id="ARBA00023027"/>
    </source>
</evidence>
<feature type="domain" description="6-phosphogluconate dehydrogenase NADP-binding" evidence="4">
    <location>
        <begin position="4"/>
        <end position="163"/>
    </location>
</feature>
<dbReference type="Gene3D" id="3.40.50.720">
    <property type="entry name" value="NAD(P)-binding Rossmann-like Domain"/>
    <property type="match status" value="1"/>
</dbReference>
<dbReference type="SUPFAM" id="SSF51735">
    <property type="entry name" value="NAD(P)-binding Rossmann-fold domains"/>
    <property type="match status" value="1"/>
</dbReference>
<reference evidence="6 7" key="1">
    <citation type="submission" date="2021-01" db="EMBL/GenBank/DDBJ databases">
        <title>Genomic Encyclopedia of Type Strains, Phase IV (KMG-IV): sequencing the most valuable type-strain genomes for metagenomic binning, comparative biology and taxonomic classification.</title>
        <authorList>
            <person name="Goeker M."/>
        </authorList>
    </citation>
    <scope>NUCLEOTIDE SEQUENCE [LARGE SCALE GENOMIC DNA]</scope>
    <source>
        <strain evidence="6 7">DSM 23711</strain>
    </source>
</reference>
<dbReference type="InterPro" id="IPR006115">
    <property type="entry name" value="6PGDH_NADP-bd"/>
</dbReference>
<name>A0ABS2MWD8_9BACI</name>
<dbReference type="Pfam" id="PF03446">
    <property type="entry name" value="NAD_binding_2"/>
    <property type="match status" value="1"/>
</dbReference>
<evidence type="ECO:0000259" key="5">
    <source>
        <dbReference type="Pfam" id="PF14833"/>
    </source>
</evidence>
<accession>A0ABS2MWD8</accession>
<dbReference type="InterPro" id="IPR036291">
    <property type="entry name" value="NAD(P)-bd_dom_sf"/>
</dbReference>
<dbReference type="SUPFAM" id="SSF48179">
    <property type="entry name" value="6-phosphogluconate dehydrogenase C-terminal domain-like"/>
    <property type="match status" value="1"/>
</dbReference>
<dbReference type="PANTHER" id="PTHR43060">
    <property type="entry name" value="3-HYDROXYISOBUTYRATE DEHYDROGENASE-LIKE 1, MITOCHONDRIAL-RELATED"/>
    <property type="match status" value="1"/>
</dbReference>
<dbReference type="PIRSF" id="PIRSF000103">
    <property type="entry name" value="HIBADH"/>
    <property type="match status" value="1"/>
</dbReference>
<dbReference type="GO" id="GO:0008442">
    <property type="term" value="F:3-hydroxyisobutyrate dehydrogenase activity"/>
    <property type="evidence" value="ECO:0007669"/>
    <property type="project" value="UniProtKB-EC"/>
</dbReference>
<feature type="domain" description="3-hydroxyisobutyrate dehydrogenase-like NAD-binding" evidence="5">
    <location>
        <begin position="166"/>
        <end position="282"/>
    </location>
</feature>
<proteinExistence type="inferred from homology"/>
<sequence>MAKRVGFIGLGAMGLPMAQNVLKNGFELHVSAHRNQEPVKILKGEGAIEHSSVAEVVSNSDVVVSILPEDKQLESVLLSEDVLNAFSSDAILIEMTSGSPEAIKKLNEVYQEKGIRVLDAPVSGGTAGAENGALTVMTGGDQEVLDAARDVIDAMAKHVYLVGPIGAGNAIKAINQMLAGIHMVASAEAVSLAEKLDVDTNSLREVIGNSSGMSWMFMNKLDTLVDKNFEPGFKLNLMRKDVQIAVEEGTSNVLPIGSLALQLYKLAQREYGEQDFAAISKYILD</sequence>